<dbReference type="EMBL" id="KK914318">
    <property type="protein sequence ID" value="KDP41486.1"/>
    <property type="molecule type" value="Genomic_DNA"/>
</dbReference>
<evidence type="ECO:0000259" key="5">
    <source>
        <dbReference type="PROSITE" id="PS51294"/>
    </source>
</evidence>
<organism evidence="6 7">
    <name type="scientific">Jatropha curcas</name>
    <name type="common">Barbados nut</name>
    <dbReference type="NCBI Taxonomy" id="180498"/>
    <lineage>
        <taxon>Eukaryota</taxon>
        <taxon>Viridiplantae</taxon>
        <taxon>Streptophyta</taxon>
        <taxon>Embryophyta</taxon>
        <taxon>Tracheophyta</taxon>
        <taxon>Spermatophyta</taxon>
        <taxon>Magnoliopsida</taxon>
        <taxon>eudicotyledons</taxon>
        <taxon>Gunneridae</taxon>
        <taxon>Pentapetalae</taxon>
        <taxon>rosids</taxon>
        <taxon>fabids</taxon>
        <taxon>Malpighiales</taxon>
        <taxon>Euphorbiaceae</taxon>
        <taxon>Crotonoideae</taxon>
        <taxon>Jatropheae</taxon>
        <taxon>Jatropha</taxon>
    </lineage>
</organism>
<dbReference type="PANTHER" id="PTHR47206">
    <property type="entry name" value="HOMEODOMAIN-LIKE SUPERFAMILY PROTEIN"/>
    <property type="match status" value="1"/>
</dbReference>
<feature type="domain" description="Myb-like" evidence="4">
    <location>
        <begin position="196"/>
        <end position="245"/>
    </location>
</feature>
<evidence type="ECO:0000313" key="6">
    <source>
        <dbReference type="EMBL" id="KDP41486.1"/>
    </source>
</evidence>
<evidence type="ECO:0000256" key="1">
    <source>
        <dbReference type="ARBA" id="ARBA00004123"/>
    </source>
</evidence>
<comment type="subcellular location">
    <subcellularLocation>
        <location evidence="1">Nucleus</location>
    </subcellularLocation>
</comment>
<dbReference type="SMART" id="SM00717">
    <property type="entry name" value="SANT"/>
    <property type="match status" value="1"/>
</dbReference>
<feature type="region of interest" description="Disordered" evidence="3">
    <location>
        <begin position="469"/>
        <end position="506"/>
    </location>
</feature>
<dbReference type="OrthoDB" id="608866at2759"/>
<dbReference type="PROSITE" id="PS50090">
    <property type="entry name" value="MYB_LIKE"/>
    <property type="match status" value="1"/>
</dbReference>
<dbReference type="CDD" id="cd11660">
    <property type="entry name" value="SANT_TRF"/>
    <property type="match status" value="1"/>
</dbReference>
<dbReference type="Proteomes" id="UP000027138">
    <property type="component" value="Unassembled WGS sequence"/>
</dbReference>
<evidence type="ECO:0000256" key="2">
    <source>
        <dbReference type="ARBA" id="ARBA00023242"/>
    </source>
</evidence>
<keyword evidence="2" id="KW-0539">Nucleus</keyword>
<evidence type="ECO:0000313" key="7">
    <source>
        <dbReference type="Proteomes" id="UP000027138"/>
    </source>
</evidence>
<dbReference type="STRING" id="180498.A0A067KZ50"/>
<feature type="region of interest" description="Disordered" evidence="3">
    <location>
        <begin position="406"/>
        <end position="431"/>
    </location>
</feature>
<dbReference type="Pfam" id="PF00249">
    <property type="entry name" value="Myb_DNA-binding"/>
    <property type="match status" value="1"/>
</dbReference>
<dbReference type="SUPFAM" id="SSF46689">
    <property type="entry name" value="Homeodomain-like"/>
    <property type="match status" value="1"/>
</dbReference>
<dbReference type="PANTHER" id="PTHR47206:SF1">
    <property type="entry name" value="HOMEODOMAIN-LIKE SUPERFAMILY PROTEIN"/>
    <property type="match status" value="1"/>
</dbReference>
<name>A0A067KZ50_JATCU</name>
<protein>
    <submittedName>
        <fullName evidence="6">Uncharacterized protein</fullName>
    </submittedName>
</protein>
<dbReference type="InterPro" id="IPR001005">
    <property type="entry name" value="SANT/Myb"/>
</dbReference>
<proteinExistence type="predicted"/>
<gene>
    <name evidence="6" type="ORF">JCGZ_15893</name>
</gene>
<accession>A0A067KZ50</accession>
<dbReference type="InterPro" id="IPR017930">
    <property type="entry name" value="Myb_dom"/>
</dbReference>
<keyword evidence="7" id="KW-1185">Reference proteome</keyword>
<dbReference type="AlphaFoldDB" id="A0A067KZ50"/>
<feature type="region of interest" description="Disordered" evidence="3">
    <location>
        <begin position="182"/>
        <end position="203"/>
    </location>
</feature>
<dbReference type="Gene3D" id="1.10.10.60">
    <property type="entry name" value="Homeodomain-like"/>
    <property type="match status" value="1"/>
</dbReference>
<reference evidence="6 7" key="1">
    <citation type="journal article" date="2014" name="PLoS ONE">
        <title>Global Analysis of Gene Expression Profiles in Physic Nut (Jatropha curcas L.) Seedlings Exposed to Salt Stress.</title>
        <authorList>
            <person name="Zhang L."/>
            <person name="Zhang C."/>
            <person name="Wu P."/>
            <person name="Chen Y."/>
            <person name="Li M."/>
            <person name="Jiang H."/>
            <person name="Wu G."/>
        </authorList>
    </citation>
    <scope>NUCLEOTIDE SEQUENCE [LARGE SCALE GENOMIC DNA]</scope>
    <source>
        <strain evidence="7">cv. GZQX0401</strain>
        <tissue evidence="6">Young leaves</tissue>
    </source>
</reference>
<evidence type="ECO:0000259" key="4">
    <source>
        <dbReference type="PROSITE" id="PS50090"/>
    </source>
</evidence>
<dbReference type="GO" id="GO:0005634">
    <property type="term" value="C:nucleus"/>
    <property type="evidence" value="ECO:0007669"/>
    <property type="project" value="UniProtKB-SubCell"/>
</dbReference>
<dbReference type="PROSITE" id="PS51294">
    <property type="entry name" value="HTH_MYB"/>
    <property type="match status" value="1"/>
</dbReference>
<sequence length="579" mass="61847">MIEKSKKPKKGIISEEDISTLLQRYTANTVLALLQEVAQFEGVKIDWNELVKKTTTGISNVREYQMLWRHLAYRHALLDKLHDGAQPLDDDSDLEYELDVFPDVSTEASTEAAACVKVLIASGLPSDSTHPNSTTVEAPLTINIPNGKPCRFTSENLQPAIMKGVNITVPVSVQKQPLPAVTSAEGLDANGSGSGVPRRKRKPWSDSEDLELIAAVQKYGEGNWANILRSEVKWDRTASQLSQRWAIIRKRQGTSNLGGNTSSVQLIEEQRAARHAMNMALDPPVKNTFTNSSGETSSAQHRFQYPFATKSSVMGTLVPGAKPQVKMSNLVKPDIGSDLVRAAAVAAGARIATQSDAANLLKAAQAKNAVHIMSSSGSSIKPALPAGSSGNPEAYPNVRAASLSTQAAASPSGAHPALGKACLPTTQQAPSTSGAALNLLSEQANTELPPKQDSDNAKHVETLSKDVAIEHGEEKSAVSQNQDAEVKTEVDVEQSNASPNLEVAESDKMDVLENQAEPHQNSKSDSIKGLSIVKDENRSAIRENGNSQIISAKLADLPSMETDECSEKVEAACEAATVT</sequence>
<dbReference type="InterPro" id="IPR009057">
    <property type="entry name" value="Homeodomain-like_sf"/>
</dbReference>
<evidence type="ECO:0000256" key="3">
    <source>
        <dbReference type="SAM" id="MobiDB-lite"/>
    </source>
</evidence>
<feature type="domain" description="HTH myb-type" evidence="5">
    <location>
        <begin position="197"/>
        <end position="253"/>
    </location>
</feature>